<dbReference type="CDD" id="cd13228">
    <property type="entry name" value="PHear_NECAP"/>
    <property type="match status" value="1"/>
</dbReference>
<keyword evidence="2" id="KW-0813">Transport</keyword>
<keyword evidence="3" id="KW-0254">Endocytosis</keyword>
<proteinExistence type="inferred from homology"/>
<dbReference type="PANTHER" id="PTHR12847:SF9">
    <property type="entry name" value="NECAP-LIKE PROTEIN CG9132"/>
    <property type="match status" value="1"/>
</dbReference>
<dbReference type="Gene3D" id="2.30.29.30">
    <property type="entry name" value="Pleckstrin-homology domain (PH domain)/Phosphotyrosine-binding domain (PTB)"/>
    <property type="match status" value="1"/>
</dbReference>
<dbReference type="PANTHER" id="PTHR12847">
    <property type="entry name" value="ATP-BINDING CASSETTE ABC TRANSPORTER-RELATED"/>
    <property type="match status" value="1"/>
</dbReference>
<dbReference type="InParanoid" id="B3RZA3"/>
<dbReference type="PhylomeDB" id="B3RZA3"/>
<dbReference type="Pfam" id="PF07933">
    <property type="entry name" value="DUF1681"/>
    <property type="match status" value="1"/>
</dbReference>
<evidence type="ECO:0000259" key="6">
    <source>
        <dbReference type="Pfam" id="PF07933"/>
    </source>
</evidence>
<dbReference type="GO" id="GO:0006897">
    <property type="term" value="P:endocytosis"/>
    <property type="evidence" value="ECO:0007669"/>
    <property type="project" value="UniProtKB-KW"/>
</dbReference>
<dbReference type="OMA" id="LTTNRGH"/>
<feature type="compositionally biased region" description="Polar residues" evidence="5">
    <location>
        <begin position="205"/>
        <end position="236"/>
    </location>
</feature>
<dbReference type="GO" id="GO:0030125">
    <property type="term" value="C:clathrin vesicle coat"/>
    <property type="evidence" value="ECO:0000318"/>
    <property type="project" value="GO_Central"/>
</dbReference>
<dbReference type="EMBL" id="DS985246">
    <property type="protein sequence ID" value="EDV23806.1"/>
    <property type="molecule type" value="Genomic_DNA"/>
</dbReference>
<dbReference type="HOGENOM" id="CLU_069884_1_0_1"/>
<dbReference type="FunFam" id="2.30.29.30:FF:000064">
    <property type="entry name" value="Adaptin ear-binding coat-associated protein 1"/>
    <property type="match status" value="1"/>
</dbReference>
<reference evidence="7 8" key="1">
    <citation type="journal article" date="2008" name="Nature">
        <title>The Trichoplax genome and the nature of placozoans.</title>
        <authorList>
            <person name="Srivastava M."/>
            <person name="Begovic E."/>
            <person name="Chapman J."/>
            <person name="Putnam N.H."/>
            <person name="Hellsten U."/>
            <person name="Kawashima T."/>
            <person name="Kuo A."/>
            <person name="Mitros T."/>
            <person name="Salamov A."/>
            <person name="Carpenter M.L."/>
            <person name="Signorovitch A.Y."/>
            <person name="Moreno M.A."/>
            <person name="Kamm K."/>
            <person name="Grimwood J."/>
            <person name="Schmutz J."/>
            <person name="Shapiro H."/>
            <person name="Grigoriev I.V."/>
            <person name="Buss L.W."/>
            <person name="Schierwater B."/>
            <person name="Dellaporta S.L."/>
            <person name="Rokhsar D.S."/>
        </authorList>
    </citation>
    <scope>NUCLEOTIDE SEQUENCE [LARGE SCALE GENOMIC DNA]</scope>
    <source>
        <strain evidence="7 8">Grell-BS-1999</strain>
    </source>
</reference>
<organism evidence="7 8">
    <name type="scientific">Trichoplax adhaerens</name>
    <name type="common">Trichoplax reptans</name>
    <dbReference type="NCBI Taxonomy" id="10228"/>
    <lineage>
        <taxon>Eukaryota</taxon>
        <taxon>Metazoa</taxon>
        <taxon>Placozoa</taxon>
        <taxon>Uniplacotomia</taxon>
        <taxon>Trichoplacea</taxon>
        <taxon>Trichoplacidae</taxon>
        <taxon>Trichoplax</taxon>
    </lineage>
</organism>
<name>B3RZA3_TRIAD</name>
<gene>
    <name evidence="7" type="ORF">TRIADDRAFT_57380</name>
</gene>
<dbReference type="OrthoDB" id="10265489at2759"/>
<dbReference type="KEGG" id="tad:TRIADDRAFT_57380"/>
<evidence type="ECO:0000256" key="3">
    <source>
        <dbReference type="ARBA" id="ARBA00022583"/>
    </source>
</evidence>
<evidence type="ECO:0000313" key="7">
    <source>
        <dbReference type="EMBL" id="EDV23806.1"/>
    </source>
</evidence>
<accession>B3RZA3</accession>
<feature type="domain" description="NECAP PHear" evidence="6">
    <location>
        <begin position="4"/>
        <end position="160"/>
    </location>
</feature>
<evidence type="ECO:0000256" key="4">
    <source>
        <dbReference type="ARBA" id="ARBA00022927"/>
    </source>
</evidence>
<dbReference type="GeneID" id="6754908"/>
<dbReference type="InterPro" id="IPR012466">
    <property type="entry name" value="NECAP_PHear"/>
</dbReference>
<keyword evidence="8" id="KW-1185">Reference proteome</keyword>
<dbReference type="SUPFAM" id="SSF50729">
    <property type="entry name" value="PH domain-like"/>
    <property type="match status" value="1"/>
</dbReference>
<evidence type="ECO:0000256" key="1">
    <source>
        <dbReference type="ARBA" id="ARBA00007736"/>
    </source>
</evidence>
<dbReference type="GO" id="GO:0016192">
    <property type="term" value="P:vesicle-mediated transport"/>
    <property type="evidence" value="ECO:0000318"/>
    <property type="project" value="GO_Central"/>
</dbReference>
<dbReference type="STRING" id="10228.B3RZA3"/>
<feature type="region of interest" description="Disordered" evidence="5">
    <location>
        <begin position="158"/>
        <end position="236"/>
    </location>
</feature>
<keyword evidence="4" id="KW-0653">Protein transport</keyword>
<dbReference type="CTD" id="6754908"/>
<dbReference type="FunCoup" id="B3RZA3">
    <property type="interactions" value="2679"/>
</dbReference>
<evidence type="ECO:0000313" key="8">
    <source>
        <dbReference type="Proteomes" id="UP000009022"/>
    </source>
</evidence>
<dbReference type="AlphaFoldDB" id="B3RZA3"/>
<protein>
    <recommendedName>
        <fullName evidence="6">NECAP PHear domain-containing protein</fullName>
    </recommendedName>
</protein>
<sequence>MADYESILAVKPEVFVFQLPPRQSNRGYRAADWSLTKPDWTGRMRIIAKGKQCIVKLEDKSGELFAACPIDKYPGGLSVESVTDSSRYFVLKIVNENGQHAFIGIGFADRSDSFDFNVTLQEHFRWLKTSESIAQQSNEPEKPKLDLSLKEGQTIHINLKSKKDGESSNARKPAAGAGMGFLPPPPTSKNQNPQPVSAPAADFQPASQQSNQGLTDFNVFSNPSGSTGWNSFQSAG</sequence>
<comment type="similarity">
    <text evidence="1">Belongs to the NECAP family.</text>
</comment>
<dbReference type="GO" id="GO:0015031">
    <property type="term" value="P:protein transport"/>
    <property type="evidence" value="ECO:0007669"/>
    <property type="project" value="UniProtKB-KW"/>
</dbReference>
<dbReference type="RefSeq" id="XP_002113332.1">
    <property type="nucleotide sequence ID" value="XM_002113296.1"/>
</dbReference>
<dbReference type="InterPro" id="IPR011993">
    <property type="entry name" value="PH-like_dom_sf"/>
</dbReference>
<evidence type="ECO:0000256" key="5">
    <source>
        <dbReference type="SAM" id="MobiDB-lite"/>
    </source>
</evidence>
<evidence type="ECO:0000256" key="2">
    <source>
        <dbReference type="ARBA" id="ARBA00022448"/>
    </source>
</evidence>
<dbReference type="eggNOG" id="KOG2500">
    <property type="taxonomic scope" value="Eukaryota"/>
</dbReference>
<dbReference type="Proteomes" id="UP000009022">
    <property type="component" value="Unassembled WGS sequence"/>
</dbReference>